<dbReference type="EMBL" id="LAZP02001147">
    <property type="protein sequence ID" value="PFH55156.1"/>
    <property type="molecule type" value="Genomic_DNA"/>
</dbReference>
<dbReference type="OrthoDB" id="10450944at2759"/>
<reference evidence="2 3" key="1">
    <citation type="journal article" date="2015" name="BMC Genomics">
        <title>Gene expression during zombie ant biting behavior reflects the complexity underlying fungal parasitic behavioral manipulation.</title>
        <authorList>
            <person name="de Bekker C."/>
            <person name="Ohm R.A."/>
            <person name="Loreto R.G."/>
            <person name="Sebastian A."/>
            <person name="Albert I."/>
            <person name="Merrow M."/>
            <person name="Brachmann A."/>
            <person name="Hughes D.P."/>
        </authorList>
    </citation>
    <scope>NUCLEOTIDE SEQUENCE [LARGE SCALE GENOMIC DNA]</scope>
    <source>
        <strain evidence="2 3">SC16a</strain>
    </source>
</reference>
<reference evidence="2 3" key="2">
    <citation type="journal article" date="2017" name="Sci. Rep.">
        <title>Ant-infecting Ophiocordyceps genomes reveal a high diversity of potential behavioral manipulation genes and a possible major role for enterotoxins.</title>
        <authorList>
            <person name="de Bekker C."/>
            <person name="Ohm R.A."/>
            <person name="Evans H.C."/>
            <person name="Brachmann A."/>
            <person name="Hughes D.P."/>
        </authorList>
    </citation>
    <scope>NUCLEOTIDE SEQUENCE [LARGE SCALE GENOMIC DNA]</scope>
    <source>
        <strain evidence="2 3">SC16a</strain>
    </source>
</reference>
<accession>A0A2A9P2Q0</accession>
<sequence>MGNYLEESPNTLSPEAPTLPAFSPKGILKHRHPSKSRRLHDRRASLLTILKAEVENQIMLHEEWRVAIESIKVDVNIRSWSECEEWNMVEGEKKIVNFTLDIKAVTEGLGN</sequence>
<protein>
    <submittedName>
        <fullName evidence="2">Uncharacterized protein</fullName>
    </submittedName>
</protein>
<proteinExistence type="predicted"/>
<name>A0A2A9P2Q0_OPHUN</name>
<gene>
    <name evidence="2" type="ORF">XA68_10562</name>
</gene>
<feature type="compositionally biased region" description="Basic residues" evidence="1">
    <location>
        <begin position="27"/>
        <end position="39"/>
    </location>
</feature>
<evidence type="ECO:0000313" key="2">
    <source>
        <dbReference type="EMBL" id="PFH55156.1"/>
    </source>
</evidence>
<feature type="region of interest" description="Disordered" evidence="1">
    <location>
        <begin position="1"/>
        <end position="39"/>
    </location>
</feature>
<comment type="caution">
    <text evidence="2">The sequence shown here is derived from an EMBL/GenBank/DDBJ whole genome shotgun (WGS) entry which is preliminary data.</text>
</comment>
<keyword evidence="3" id="KW-1185">Reference proteome</keyword>
<evidence type="ECO:0000313" key="3">
    <source>
        <dbReference type="Proteomes" id="UP000037136"/>
    </source>
</evidence>
<dbReference type="AlphaFoldDB" id="A0A2A9P2Q0"/>
<organism evidence="2 3">
    <name type="scientific">Ophiocordyceps unilateralis</name>
    <name type="common">Zombie-ant fungus</name>
    <name type="synonym">Torrubia unilateralis</name>
    <dbReference type="NCBI Taxonomy" id="268505"/>
    <lineage>
        <taxon>Eukaryota</taxon>
        <taxon>Fungi</taxon>
        <taxon>Dikarya</taxon>
        <taxon>Ascomycota</taxon>
        <taxon>Pezizomycotina</taxon>
        <taxon>Sordariomycetes</taxon>
        <taxon>Hypocreomycetidae</taxon>
        <taxon>Hypocreales</taxon>
        <taxon>Ophiocordycipitaceae</taxon>
        <taxon>Ophiocordyceps</taxon>
    </lineage>
</organism>
<evidence type="ECO:0000256" key="1">
    <source>
        <dbReference type="SAM" id="MobiDB-lite"/>
    </source>
</evidence>
<dbReference type="Proteomes" id="UP000037136">
    <property type="component" value="Unassembled WGS sequence"/>
</dbReference>